<comment type="caution">
    <text evidence="3">The sequence shown here is derived from an EMBL/GenBank/DDBJ whole genome shotgun (WGS) entry which is preliminary data.</text>
</comment>
<dbReference type="RefSeq" id="WP_206573270.1">
    <property type="nucleotide sequence ID" value="NZ_JAFKCV010000003.1"/>
</dbReference>
<dbReference type="SUPFAM" id="SSF49879">
    <property type="entry name" value="SMAD/FHA domain"/>
    <property type="match status" value="1"/>
</dbReference>
<dbReference type="InterPro" id="IPR008984">
    <property type="entry name" value="SMAD_FHA_dom_sf"/>
</dbReference>
<dbReference type="AlphaFoldDB" id="A0A939DNR7"/>
<sequence>MAIVIEKLAANDKMVKHYLFDKPSVSVGRSYSNDICLDDPYVCPEHLHIEQDPHSGEIQIHDRDSVNGLLINGKPAKQAILKHSDVISLGKTRLRLFDSSQAVEPTLRLSPIESRLAVLSHWRFALLLAFIYALTLTYQAYQNTFVDFEIGQMLPRLLSEFLLLSAWPLLFGLLARLQKQEARLASQYSLIWLFALLTVGLSLTNQWFRFNFPQMPAWNLLELIVMGLVFFSLLWLSLLIAFHQSTARRNRIALGCSLIFVSLVMGWHQVKQADFSPRPVYRFLLMPDDYAVGQGVNSEAFIEQLHNSYDKAAKARDKD</sequence>
<keyword evidence="1" id="KW-0812">Transmembrane</keyword>
<gene>
    <name evidence="3" type="ORF">J0A66_08070</name>
</gene>
<keyword evidence="4" id="KW-1185">Reference proteome</keyword>
<dbReference type="Gene3D" id="2.60.200.20">
    <property type="match status" value="1"/>
</dbReference>
<keyword evidence="1" id="KW-0472">Membrane</keyword>
<feature type="domain" description="FHA" evidence="2">
    <location>
        <begin position="25"/>
        <end position="76"/>
    </location>
</feature>
<evidence type="ECO:0000259" key="2">
    <source>
        <dbReference type="PROSITE" id="PS50006"/>
    </source>
</evidence>
<proteinExistence type="predicted"/>
<feature type="transmembrane region" description="Helical" evidence="1">
    <location>
        <begin position="124"/>
        <end position="141"/>
    </location>
</feature>
<dbReference type="PROSITE" id="PS50006">
    <property type="entry name" value="FHA_DOMAIN"/>
    <property type="match status" value="1"/>
</dbReference>
<dbReference type="EMBL" id="JAFKCV010000003">
    <property type="protein sequence ID" value="MBN7825171.1"/>
    <property type="molecule type" value="Genomic_DNA"/>
</dbReference>
<dbReference type="CDD" id="cd00060">
    <property type="entry name" value="FHA"/>
    <property type="match status" value="1"/>
</dbReference>
<feature type="transmembrane region" description="Helical" evidence="1">
    <location>
        <begin position="189"/>
        <end position="208"/>
    </location>
</feature>
<evidence type="ECO:0000313" key="4">
    <source>
        <dbReference type="Proteomes" id="UP000664654"/>
    </source>
</evidence>
<feature type="transmembrane region" description="Helical" evidence="1">
    <location>
        <begin position="220"/>
        <end position="240"/>
    </location>
</feature>
<feature type="transmembrane region" description="Helical" evidence="1">
    <location>
        <begin position="161"/>
        <end position="177"/>
    </location>
</feature>
<name>A0A939DNR7_9ALTE</name>
<evidence type="ECO:0000256" key="1">
    <source>
        <dbReference type="SAM" id="Phobius"/>
    </source>
</evidence>
<evidence type="ECO:0000313" key="3">
    <source>
        <dbReference type="EMBL" id="MBN7825171.1"/>
    </source>
</evidence>
<keyword evidence="1" id="KW-1133">Transmembrane helix</keyword>
<accession>A0A939DNR7</accession>
<dbReference type="InterPro" id="IPR000253">
    <property type="entry name" value="FHA_dom"/>
</dbReference>
<protein>
    <submittedName>
        <fullName evidence="3">FHA domain-containing protein</fullName>
    </submittedName>
</protein>
<dbReference type="SMART" id="SM00240">
    <property type="entry name" value="FHA"/>
    <property type="match status" value="1"/>
</dbReference>
<dbReference type="Proteomes" id="UP000664654">
    <property type="component" value="Unassembled WGS sequence"/>
</dbReference>
<reference evidence="3" key="1">
    <citation type="submission" date="2021-03" db="EMBL/GenBank/DDBJ databases">
        <title>novel species isolated from a fishpond in China.</title>
        <authorList>
            <person name="Lu H."/>
            <person name="Cai Z."/>
        </authorList>
    </citation>
    <scope>NUCLEOTIDE SEQUENCE</scope>
    <source>
        <strain evidence="3">JCM 30855</strain>
    </source>
</reference>
<dbReference type="Pfam" id="PF00498">
    <property type="entry name" value="FHA"/>
    <property type="match status" value="1"/>
</dbReference>
<organism evidence="3 4">
    <name type="scientific">Bowmanella dokdonensis</name>
    <dbReference type="NCBI Taxonomy" id="751969"/>
    <lineage>
        <taxon>Bacteria</taxon>
        <taxon>Pseudomonadati</taxon>
        <taxon>Pseudomonadota</taxon>
        <taxon>Gammaproteobacteria</taxon>
        <taxon>Alteromonadales</taxon>
        <taxon>Alteromonadaceae</taxon>
        <taxon>Bowmanella</taxon>
    </lineage>
</organism>